<dbReference type="GeneID" id="24109941"/>
<dbReference type="RefSeq" id="XP_012190662.1">
    <property type="nucleotide sequence ID" value="XM_012335272.1"/>
</dbReference>
<evidence type="ECO:0000313" key="1">
    <source>
        <dbReference type="EMBL" id="GAC97075.1"/>
    </source>
</evidence>
<keyword evidence="1" id="KW-0347">Helicase</keyword>
<dbReference type="GO" id="GO:0004386">
    <property type="term" value="F:helicase activity"/>
    <property type="evidence" value="ECO:0007669"/>
    <property type="project" value="UniProtKB-KW"/>
</dbReference>
<dbReference type="HOGENOM" id="CLU_1058169_0_0_1"/>
<dbReference type="OrthoDB" id="10411847at2759"/>
<keyword evidence="2" id="KW-1185">Reference proteome</keyword>
<keyword evidence="1" id="KW-0547">Nucleotide-binding</keyword>
<reference evidence="2" key="1">
    <citation type="journal article" date="2013" name="Genome Announc.">
        <title>Draft genome sequence of the basidiomycetous yeast-like fungus Pseudozyma hubeiensis SY62, which produces an abundant amount of the biosurfactant mannosylerythritol lipids.</title>
        <authorList>
            <person name="Konishi M."/>
            <person name="Hatada Y."/>
            <person name="Horiuchi J."/>
        </authorList>
    </citation>
    <scope>NUCLEOTIDE SEQUENCE [LARGE SCALE GENOMIC DNA]</scope>
    <source>
        <strain evidence="2">SY62</strain>
    </source>
</reference>
<evidence type="ECO:0000313" key="2">
    <source>
        <dbReference type="Proteomes" id="UP000014071"/>
    </source>
</evidence>
<proteinExistence type="predicted"/>
<dbReference type="InterPro" id="IPR027417">
    <property type="entry name" value="P-loop_NTPase"/>
</dbReference>
<dbReference type="EC" id="3.6.1.3" evidence="1"/>
<accession>R9PG33</accession>
<sequence length="263" mass="30160">MIQKPMSSQYIDDIHRFVQTELIQVVDLTSQHWEFKKLPRYVKDMQKTGKWNKDLFIVMVNKFVVQKQRNTAQAQFVPTHLSNKYGLLVYNEVHSFPSHTAESFGREFNIKRAFTLGLSPTPIRNLINFLPIMSFCGNPLAVMGEAKEASRHLLNKDRRNPLLTKWRDDVLKPASKRDEHLADGQETYNKLGKLLIQQLAIGKTPWASDRNTEAMSKHHLGMQNLFMPLIASTNESSRNVQQVAEAQQVYSQGLLGYCYAPGV</sequence>
<protein>
    <submittedName>
        <fullName evidence="1">Helicase</fullName>
        <ecNumber evidence="1">3.6.1.3</ecNumber>
    </submittedName>
</protein>
<dbReference type="GO" id="GO:0016787">
    <property type="term" value="F:hydrolase activity"/>
    <property type="evidence" value="ECO:0007669"/>
    <property type="project" value="UniProtKB-KW"/>
</dbReference>
<keyword evidence="1" id="KW-0067">ATP-binding</keyword>
<name>R9PG33_PSEHS</name>
<dbReference type="eggNOG" id="ENOG502RE3B">
    <property type="taxonomic scope" value="Eukaryota"/>
</dbReference>
<dbReference type="EMBL" id="DF238808">
    <property type="protein sequence ID" value="GAC97075.1"/>
    <property type="molecule type" value="Genomic_DNA"/>
</dbReference>
<dbReference type="Proteomes" id="UP000014071">
    <property type="component" value="Unassembled WGS sequence"/>
</dbReference>
<organism evidence="1 2">
    <name type="scientific">Pseudozyma hubeiensis (strain SY62)</name>
    <name type="common">Yeast</name>
    <dbReference type="NCBI Taxonomy" id="1305764"/>
    <lineage>
        <taxon>Eukaryota</taxon>
        <taxon>Fungi</taxon>
        <taxon>Dikarya</taxon>
        <taxon>Basidiomycota</taxon>
        <taxon>Ustilaginomycotina</taxon>
        <taxon>Ustilaginomycetes</taxon>
        <taxon>Ustilaginales</taxon>
        <taxon>Ustilaginaceae</taxon>
        <taxon>Pseudozyma</taxon>
    </lineage>
</organism>
<dbReference type="Gene3D" id="3.40.50.300">
    <property type="entry name" value="P-loop containing nucleotide triphosphate hydrolases"/>
    <property type="match status" value="1"/>
</dbReference>
<keyword evidence="1" id="KW-0378">Hydrolase</keyword>
<gene>
    <name evidence="1" type="ORF">PHSY_004659</name>
</gene>
<dbReference type="AlphaFoldDB" id="R9PG33"/>